<name>A0AAP0Q3S9_9MAGN</name>
<comment type="caution">
    <text evidence="3">The sequence shown here is derived from an EMBL/GenBank/DDBJ whole genome shotgun (WGS) entry which is preliminary data.</text>
</comment>
<accession>A0AAP0Q3S9</accession>
<gene>
    <name evidence="3" type="ORF">Scep_001264</name>
</gene>
<keyword evidence="2" id="KW-1133">Transmembrane helix</keyword>
<dbReference type="Proteomes" id="UP001419268">
    <property type="component" value="Unassembled WGS sequence"/>
</dbReference>
<feature type="region of interest" description="Disordered" evidence="1">
    <location>
        <begin position="1"/>
        <end position="24"/>
    </location>
</feature>
<evidence type="ECO:0000313" key="4">
    <source>
        <dbReference type="Proteomes" id="UP001419268"/>
    </source>
</evidence>
<keyword evidence="2" id="KW-0472">Membrane</keyword>
<evidence type="ECO:0000256" key="2">
    <source>
        <dbReference type="SAM" id="Phobius"/>
    </source>
</evidence>
<evidence type="ECO:0000313" key="3">
    <source>
        <dbReference type="EMBL" id="KAK9166073.1"/>
    </source>
</evidence>
<dbReference type="AlphaFoldDB" id="A0AAP0Q3S9"/>
<reference evidence="3 4" key="1">
    <citation type="submission" date="2024-01" db="EMBL/GenBank/DDBJ databases">
        <title>Genome assemblies of Stephania.</title>
        <authorList>
            <person name="Yang L."/>
        </authorList>
    </citation>
    <scope>NUCLEOTIDE SEQUENCE [LARGE SCALE GENOMIC DNA]</scope>
    <source>
        <strain evidence="3">JXDWG</strain>
        <tissue evidence="3">Leaf</tissue>
    </source>
</reference>
<keyword evidence="2" id="KW-0812">Transmembrane</keyword>
<feature type="transmembrane region" description="Helical" evidence="2">
    <location>
        <begin position="36"/>
        <end position="55"/>
    </location>
</feature>
<evidence type="ECO:0000256" key="1">
    <source>
        <dbReference type="SAM" id="MobiDB-lite"/>
    </source>
</evidence>
<protein>
    <submittedName>
        <fullName evidence="3">Uncharacterized protein</fullName>
    </submittedName>
</protein>
<keyword evidence="4" id="KW-1185">Reference proteome</keyword>
<dbReference type="EMBL" id="JBBNAG010000001">
    <property type="protein sequence ID" value="KAK9166073.1"/>
    <property type="molecule type" value="Genomic_DNA"/>
</dbReference>
<organism evidence="3 4">
    <name type="scientific">Stephania cephalantha</name>
    <dbReference type="NCBI Taxonomy" id="152367"/>
    <lineage>
        <taxon>Eukaryota</taxon>
        <taxon>Viridiplantae</taxon>
        <taxon>Streptophyta</taxon>
        <taxon>Embryophyta</taxon>
        <taxon>Tracheophyta</taxon>
        <taxon>Spermatophyta</taxon>
        <taxon>Magnoliopsida</taxon>
        <taxon>Ranunculales</taxon>
        <taxon>Menispermaceae</taxon>
        <taxon>Menispermoideae</taxon>
        <taxon>Cissampelideae</taxon>
        <taxon>Stephania</taxon>
    </lineage>
</organism>
<sequence>MSNFRASIPRSAVKYGKGASTGRPTVRTLERPSLSYFCRFCITYVYYFYHMGIWIL</sequence>
<proteinExistence type="predicted"/>